<protein>
    <recommendedName>
        <fullName evidence="4">DUF3071 domain-containing protein</fullName>
    </recommendedName>
</protein>
<feature type="compositionally biased region" description="Low complexity" evidence="1">
    <location>
        <begin position="106"/>
        <end position="115"/>
    </location>
</feature>
<keyword evidence="3" id="KW-1185">Reference proteome</keyword>
<comment type="caution">
    <text evidence="2">The sequence shown here is derived from an EMBL/GenBank/DDBJ whole genome shotgun (WGS) entry which is preliminary data.</text>
</comment>
<evidence type="ECO:0000313" key="3">
    <source>
        <dbReference type="Proteomes" id="UP001596972"/>
    </source>
</evidence>
<proteinExistence type="predicted"/>
<dbReference type="Proteomes" id="UP001596972">
    <property type="component" value="Unassembled WGS sequence"/>
</dbReference>
<dbReference type="EMBL" id="JBHTJA010000034">
    <property type="protein sequence ID" value="MFD0902332.1"/>
    <property type="molecule type" value="Genomic_DNA"/>
</dbReference>
<sequence>MRATISRSELHAFVRTLGGDPDDTLRVEIVPDGVTVTTYTRDEQGRRVVADGDLATEVATIAIVGDGDADTVRMRHPGIGREVDVPASAVGHHAVAGWEVVPPPAEQSAAPESDAVMTALKAESASVEEQPTTEPKKSPRRRKNPEEES</sequence>
<evidence type="ECO:0000256" key="1">
    <source>
        <dbReference type="SAM" id="MobiDB-lite"/>
    </source>
</evidence>
<evidence type="ECO:0000313" key="2">
    <source>
        <dbReference type="EMBL" id="MFD0902332.1"/>
    </source>
</evidence>
<evidence type="ECO:0008006" key="4">
    <source>
        <dbReference type="Google" id="ProtNLM"/>
    </source>
</evidence>
<gene>
    <name evidence="2" type="ORF">ACFQ11_18180</name>
</gene>
<name>A0ABW3ESY5_9ACTN</name>
<reference evidence="3" key="1">
    <citation type="journal article" date="2019" name="Int. J. Syst. Evol. Microbiol.">
        <title>The Global Catalogue of Microorganisms (GCM) 10K type strain sequencing project: providing services to taxonomists for standard genome sequencing and annotation.</title>
        <authorList>
            <consortium name="The Broad Institute Genomics Platform"/>
            <consortium name="The Broad Institute Genome Sequencing Center for Infectious Disease"/>
            <person name="Wu L."/>
            <person name="Ma J."/>
        </authorList>
    </citation>
    <scope>NUCLEOTIDE SEQUENCE [LARGE SCALE GENOMIC DNA]</scope>
    <source>
        <strain evidence="3">JCM 31202</strain>
    </source>
</reference>
<accession>A0ABW3ESY5</accession>
<feature type="region of interest" description="Disordered" evidence="1">
    <location>
        <begin position="104"/>
        <end position="149"/>
    </location>
</feature>
<dbReference type="RefSeq" id="WP_378300006.1">
    <property type="nucleotide sequence ID" value="NZ_JBHTJA010000034.1"/>
</dbReference>
<organism evidence="2 3">
    <name type="scientific">Actinomadura sediminis</name>
    <dbReference type="NCBI Taxonomy" id="1038904"/>
    <lineage>
        <taxon>Bacteria</taxon>
        <taxon>Bacillati</taxon>
        <taxon>Actinomycetota</taxon>
        <taxon>Actinomycetes</taxon>
        <taxon>Streptosporangiales</taxon>
        <taxon>Thermomonosporaceae</taxon>
        <taxon>Actinomadura</taxon>
    </lineage>
</organism>